<dbReference type="eggNOG" id="COG1598">
    <property type="taxonomic scope" value="Bacteria"/>
</dbReference>
<dbReference type="Proteomes" id="UP000004736">
    <property type="component" value="Unassembled WGS sequence"/>
</dbReference>
<feature type="domain" description="HicB-like antitoxin of toxin-antitoxin system" evidence="1">
    <location>
        <begin position="15"/>
        <end position="97"/>
    </location>
</feature>
<evidence type="ECO:0000313" key="2">
    <source>
        <dbReference type="EMBL" id="EEW97054.1"/>
    </source>
</evidence>
<proteinExistence type="predicted"/>
<keyword evidence="3" id="KW-1185">Reference proteome</keyword>
<dbReference type="SUPFAM" id="SSF143100">
    <property type="entry name" value="TTHA1013/TTHA0281-like"/>
    <property type="match status" value="1"/>
</dbReference>
<dbReference type="EMBL" id="ACIM02000001">
    <property type="protein sequence ID" value="EEW97054.1"/>
    <property type="molecule type" value="Genomic_DNA"/>
</dbReference>
<dbReference type="OrthoDB" id="1634341at2"/>
<dbReference type="HOGENOM" id="CLU_1977974_0_0_9"/>
<dbReference type="InterPro" id="IPR031807">
    <property type="entry name" value="HicB-like"/>
</dbReference>
<dbReference type="AlphaFoldDB" id="C9LNB8"/>
<protein>
    <recommendedName>
        <fullName evidence="1">HicB-like antitoxin of toxin-antitoxin system domain-containing protein</fullName>
    </recommendedName>
</protein>
<dbReference type="Pfam" id="PF15919">
    <property type="entry name" value="HicB_lk_antitox"/>
    <property type="match status" value="1"/>
</dbReference>
<accession>C9LNB8</accession>
<dbReference type="Gene3D" id="3.30.160.250">
    <property type="match status" value="1"/>
</dbReference>
<dbReference type="STRING" id="592028.GCWU000321_01038"/>
<reference evidence="2" key="1">
    <citation type="submission" date="2009-09" db="EMBL/GenBank/DDBJ databases">
        <authorList>
            <person name="Weinstock G."/>
            <person name="Sodergren E."/>
            <person name="Clifton S."/>
            <person name="Fulton L."/>
            <person name="Fulton B."/>
            <person name="Courtney L."/>
            <person name="Fronick C."/>
            <person name="Harrison M."/>
            <person name="Strong C."/>
            <person name="Farmer C."/>
            <person name="Delahaunty K."/>
            <person name="Markovic C."/>
            <person name="Hall O."/>
            <person name="Minx P."/>
            <person name="Tomlinson C."/>
            <person name="Mitreva M."/>
            <person name="Nelson J."/>
            <person name="Hou S."/>
            <person name="Wollam A."/>
            <person name="Pepin K.H."/>
            <person name="Johnson M."/>
            <person name="Bhonagiri V."/>
            <person name="Nash W.E."/>
            <person name="Warren W."/>
            <person name="Chinwalla A."/>
            <person name="Mardis E.R."/>
            <person name="Wilson R.K."/>
        </authorList>
    </citation>
    <scope>NUCLEOTIDE SEQUENCE [LARGE SCALE GENOMIC DNA]</scope>
    <source>
        <strain evidence="2">DSM 15470</strain>
    </source>
</reference>
<comment type="caution">
    <text evidence="2">The sequence shown here is derived from an EMBL/GenBank/DDBJ whole genome shotgun (WGS) entry which is preliminary data.</text>
</comment>
<name>C9LNB8_9FIRM</name>
<gene>
    <name evidence="2" type="ORF">GCWU000321_01038</name>
</gene>
<dbReference type="InterPro" id="IPR035069">
    <property type="entry name" value="TTHA1013/TTHA0281-like"/>
</dbReference>
<sequence length="135" mass="15576">MVQVGEKRNLMKYFYPAIFTLDRKKNEFRAVFPDLTGCAVKAESMAEAARKAREALGMALMELEEKGIEFPAASDECVLQRAYPCCQVGVVLLDMDVYRAYREYRMEQAELDSAEWAEKSKRRRLTLFQKVFGGR</sequence>
<evidence type="ECO:0000313" key="3">
    <source>
        <dbReference type="Proteomes" id="UP000004736"/>
    </source>
</evidence>
<evidence type="ECO:0000259" key="1">
    <source>
        <dbReference type="Pfam" id="PF15919"/>
    </source>
</evidence>
<organism evidence="2 3">
    <name type="scientific">Dialister invisus DSM 15470</name>
    <dbReference type="NCBI Taxonomy" id="592028"/>
    <lineage>
        <taxon>Bacteria</taxon>
        <taxon>Bacillati</taxon>
        <taxon>Bacillota</taxon>
        <taxon>Negativicutes</taxon>
        <taxon>Veillonellales</taxon>
        <taxon>Veillonellaceae</taxon>
        <taxon>Dialister</taxon>
    </lineage>
</organism>